<reference evidence="3" key="1">
    <citation type="journal article" date="2019" name="Int. J. Syst. Evol. Microbiol.">
        <title>The Global Catalogue of Microorganisms (GCM) 10K type strain sequencing project: providing services to taxonomists for standard genome sequencing and annotation.</title>
        <authorList>
            <consortium name="The Broad Institute Genomics Platform"/>
            <consortium name="The Broad Institute Genome Sequencing Center for Infectious Disease"/>
            <person name="Wu L."/>
            <person name="Ma J."/>
        </authorList>
    </citation>
    <scope>NUCLEOTIDE SEQUENCE [LARGE SCALE GENOMIC DNA]</scope>
    <source>
        <strain evidence="3">CCUG 50349</strain>
    </source>
</reference>
<dbReference type="Pfam" id="PF14129">
    <property type="entry name" value="DUF4296"/>
    <property type="match status" value="1"/>
</dbReference>
<dbReference type="Proteomes" id="UP001595885">
    <property type="component" value="Unassembled WGS sequence"/>
</dbReference>
<proteinExistence type="predicted"/>
<gene>
    <name evidence="2" type="ORF">ACFO3U_01675</name>
</gene>
<dbReference type="InterPro" id="IPR025381">
    <property type="entry name" value="DUF4296"/>
</dbReference>
<name>A0ABV9P1Z2_9FLAO</name>
<organism evidence="2 3">
    <name type="scientific">Flavobacterium ponti</name>
    <dbReference type="NCBI Taxonomy" id="665133"/>
    <lineage>
        <taxon>Bacteria</taxon>
        <taxon>Pseudomonadati</taxon>
        <taxon>Bacteroidota</taxon>
        <taxon>Flavobacteriia</taxon>
        <taxon>Flavobacteriales</taxon>
        <taxon>Flavobacteriaceae</taxon>
        <taxon>Flavobacterium</taxon>
    </lineage>
</organism>
<comment type="caution">
    <text evidence="2">The sequence shown here is derived from an EMBL/GenBank/DDBJ whole genome shotgun (WGS) entry which is preliminary data.</text>
</comment>
<evidence type="ECO:0000313" key="2">
    <source>
        <dbReference type="EMBL" id="MFC4738695.1"/>
    </source>
</evidence>
<protein>
    <submittedName>
        <fullName evidence="2">DUF4296 domain-containing protein</fullName>
    </submittedName>
</protein>
<accession>A0ABV9P1Z2</accession>
<evidence type="ECO:0000259" key="1">
    <source>
        <dbReference type="Pfam" id="PF14129"/>
    </source>
</evidence>
<feature type="domain" description="DUF4296" evidence="1">
    <location>
        <begin position="24"/>
        <end position="106"/>
    </location>
</feature>
<evidence type="ECO:0000313" key="3">
    <source>
        <dbReference type="Proteomes" id="UP001595885"/>
    </source>
</evidence>
<sequence>MKKLIFIFISVLLISCNEKPVPKPDNLLSKEVMEEIIYDMAILQAAETHKPQKLSDNNIKIKDFIYKKYKIDSATYFQNYKYFASDIKSFKKIYKHVNERIVNQKSEIDTLLKEKKIKVPDNPATYIPQTN</sequence>
<dbReference type="EMBL" id="JBHSGW010000001">
    <property type="protein sequence ID" value="MFC4738695.1"/>
    <property type="molecule type" value="Genomic_DNA"/>
</dbReference>
<keyword evidence="3" id="KW-1185">Reference proteome</keyword>
<dbReference type="RefSeq" id="WP_379737821.1">
    <property type="nucleotide sequence ID" value="NZ_JBHSGW010000001.1"/>
</dbReference>
<dbReference type="PROSITE" id="PS51257">
    <property type="entry name" value="PROKAR_LIPOPROTEIN"/>
    <property type="match status" value="1"/>
</dbReference>